<dbReference type="EMBL" id="CAJFDI010000006">
    <property type="protein sequence ID" value="CAD5234468.1"/>
    <property type="molecule type" value="Genomic_DNA"/>
</dbReference>
<evidence type="ECO:0000313" key="6">
    <source>
        <dbReference type="EMBL" id="CAD5234468.1"/>
    </source>
</evidence>
<dbReference type="OrthoDB" id="202825at2759"/>
<proteinExistence type="inferred from homology"/>
<dbReference type="Gene3D" id="3.30.470.20">
    <property type="entry name" value="ATP-grasp fold, B domain"/>
    <property type="match status" value="1"/>
</dbReference>
<dbReference type="Proteomes" id="UP000659654">
    <property type="component" value="Unassembled WGS sequence"/>
</dbReference>
<comment type="similarity">
    <text evidence="1">Belongs to the tubulin--tyrosine ligase family.</text>
</comment>
<dbReference type="Pfam" id="PF03133">
    <property type="entry name" value="TTL"/>
    <property type="match status" value="1"/>
</dbReference>
<dbReference type="SMR" id="A0A7I8X0Z4"/>
<dbReference type="GO" id="GO:0005524">
    <property type="term" value="F:ATP binding"/>
    <property type="evidence" value="ECO:0007669"/>
    <property type="project" value="UniProtKB-KW"/>
</dbReference>
<feature type="region of interest" description="Disordered" evidence="5">
    <location>
        <begin position="642"/>
        <end position="668"/>
    </location>
</feature>
<organism evidence="6 7">
    <name type="scientific">Bursaphelenchus xylophilus</name>
    <name type="common">Pinewood nematode worm</name>
    <name type="synonym">Aphelenchoides xylophilus</name>
    <dbReference type="NCBI Taxonomy" id="6326"/>
    <lineage>
        <taxon>Eukaryota</taxon>
        <taxon>Metazoa</taxon>
        <taxon>Ecdysozoa</taxon>
        <taxon>Nematoda</taxon>
        <taxon>Chromadorea</taxon>
        <taxon>Rhabditida</taxon>
        <taxon>Tylenchina</taxon>
        <taxon>Tylenchomorpha</taxon>
        <taxon>Aphelenchoidea</taxon>
        <taxon>Aphelenchoididae</taxon>
        <taxon>Bursaphelenchus</taxon>
    </lineage>
</organism>
<dbReference type="PANTHER" id="PTHR12241:SF154">
    <property type="entry name" value="TUBULIN POLYGLUTAMYLASE TTLL11"/>
    <property type="match status" value="1"/>
</dbReference>
<dbReference type="GO" id="GO:0000226">
    <property type="term" value="P:microtubule cytoskeleton organization"/>
    <property type="evidence" value="ECO:0007669"/>
    <property type="project" value="TreeGrafter"/>
</dbReference>
<dbReference type="SUPFAM" id="SSF56059">
    <property type="entry name" value="Glutathione synthetase ATP-binding domain-like"/>
    <property type="match status" value="1"/>
</dbReference>
<evidence type="ECO:0000256" key="4">
    <source>
        <dbReference type="ARBA" id="ARBA00022840"/>
    </source>
</evidence>
<protein>
    <submittedName>
        <fullName evidence="6">(pine wood nematode) hypothetical protein</fullName>
    </submittedName>
</protein>
<evidence type="ECO:0000256" key="5">
    <source>
        <dbReference type="SAM" id="MobiDB-lite"/>
    </source>
</evidence>
<dbReference type="EMBL" id="CAJFCV020000006">
    <property type="protein sequence ID" value="CAG9130274.1"/>
    <property type="molecule type" value="Genomic_DNA"/>
</dbReference>
<keyword evidence="7" id="KW-1185">Reference proteome</keyword>
<dbReference type="GO" id="GO:0015631">
    <property type="term" value="F:tubulin binding"/>
    <property type="evidence" value="ECO:0007669"/>
    <property type="project" value="TreeGrafter"/>
</dbReference>
<evidence type="ECO:0000256" key="1">
    <source>
        <dbReference type="ARBA" id="ARBA00006820"/>
    </source>
</evidence>
<reference evidence="6" key="1">
    <citation type="submission" date="2020-09" db="EMBL/GenBank/DDBJ databases">
        <authorList>
            <person name="Kikuchi T."/>
        </authorList>
    </citation>
    <scope>NUCLEOTIDE SEQUENCE</scope>
    <source>
        <strain evidence="6">Ka4C1</strain>
    </source>
</reference>
<name>A0A7I8X0Z4_BURXY</name>
<dbReference type="InterPro" id="IPR004344">
    <property type="entry name" value="TTL/TTLL_fam"/>
</dbReference>
<keyword evidence="4" id="KW-0067">ATP-binding</keyword>
<dbReference type="GO" id="GO:0036064">
    <property type="term" value="C:ciliary basal body"/>
    <property type="evidence" value="ECO:0007669"/>
    <property type="project" value="TreeGrafter"/>
</dbReference>
<dbReference type="PROSITE" id="PS51221">
    <property type="entry name" value="TTL"/>
    <property type="match status" value="1"/>
</dbReference>
<sequence length="668" mass="77010">MGCQQSACQIKPGDVYDEKSIGALPQSSPLEVEIESEKSKSEALNIKRPERFEIPAGRKLFRPATSDSAYSETSVDSGMGSADTSLLFKPLPTSNEEFSIDTSLAKSNTQVVSMCAKKLNIKEYPEGRPDGKPCSMYWHSQVHNDMKSFIKSSDSKVNKFPGMTDLARKIALTQAIRSMRELFPQEYNFYPQSWILPSQYNNFRNYSSRNPNKWFIVKPDEGAQGIGIYLINHPEQLHSIKERLLVQEYLDEPYLLPDKLKFDFRVYAVIKSINPLSIYVAREGMARFCTEKYQKPTQGNFTHLYSHLTNYSLNKSNNAYIHSSNLKDQLTGSKRLLSTVFHQMESNGLRTRKLWHDVKLIIVKTVLAMVPEIMLNYEHYFSDVTGPQCFQIMGFDIIVDKNGDPLLLEVNSAPSLVIDHHLSDETTPVRSIVDEMIKVPLVRDTILLVLNQLNVTEKESNLDKLNNNCEDDINVQKKRRKPHLSEIFPARYGSNSKHFLILDRAVYLFMQFTNIKQNLSISFLSMRAFMKKCNLTDVVDNTILEKHYCHVNYYFTGRENDLTTGLPFHGFLQLLFRISRIKFSFCDTQLNALQRFFAYCDSALRNYGVRSTRLRRTEIETDVNANGMVEIYLLPNRMKRSRSKLNQNPLNNKNKTRSRSMQQRTGFH</sequence>
<feature type="compositionally biased region" description="Polar residues" evidence="5">
    <location>
        <begin position="659"/>
        <end position="668"/>
    </location>
</feature>
<evidence type="ECO:0000256" key="3">
    <source>
        <dbReference type="ARBA" id="ARBA00022741"/>
    </source>
</evidence>
<evidence type="ECO:0000313" key="7">
    <source>
        <dbReference type="Proteomes" id="UP000659654"/>
    </source>
</evidence>
<keyword evidence="2" id="KW-0436">Ligase</keyword>
<accession>A0A7I8X0Z4</accession>
<dbReference type="Proteomes" id="UP000582659">
    <property type="component" value="Unassembled WGS sequence"/>
</dbReference>
<evidence type="ECO:0000256" key="2">
    <source>
        <dbReference type="ARBA" id="ARBA00022598"/>
    </source>
</evidence>
<gene>
    <name evidence="6" type="ORF">BXYJ_LOCUS14559</name>
</gene>
<comment type="caution">
    <text evidence="6">The sequence shown here is derived from an EMBL/GenBank/DDBJ whole genome shotgun (WGS) entry which is preliminary data.</text>
</comment>
<keyword evidence="3" id="KW-0547">Nucleotide-binding</keyword>
<feature type="compositionally biased region" description="Low complexity" evidence="5">
    <location>
        <begin position="644"/>
        <end position="653"/>
    </location>
</feature>
<dbReference type="GO" id="GO:0070740">
    <property type="term" value="F:tubulin-glutamic acid ligase activity"/>
    <property type="evidence" value="ECO:0007669"/>
    <property type="project" value="TreeGrafter"/>
</dbReference>
<dbReference type="PANTHER" id="PTHR12241">
    <property type="entry name" value="TUBULIN POLYGLUTAMYLASE"/>
    <property type="match status" value="1"/>
</dbReference>
<dbReference type="GO" id="GO:0019098">
    <property type="term" value="P:reproductive behavior"/>
    <property type="evidence" value="ECO:0007669"/>
    <property type="project" value="UniProtKB-ARBA"/>
</dbReference>
<dbReference type="AlphaFoldDB" id="A0A7I8X0Z4"/>